<name>A0A8E2I538_9BACI</name>
<evidence type="ECO:0000256" key="1">
    <source>
        <dbReference type="SAM" id="MobiDB-lite"/>
    </source>
</evidence>
<dbReference type="AlphaFoldDB" id="A0A8E2I538"/>
<dbReference type="Pfam" id="PF01476">
    <property type="entry name" value="LysM"/>
    <property type="match status" value="1"/>
</dbReference>
<keyword evidence="2" id="KW-1133">Transmembrane helix</keyword>
<dbReference type="InterPro" id="IPR036779">
    <property type="entry name" value="LysM_dom_sf"/>
</dbReference>
<keyword evidence="2" id="KW-0472">Membrane</keyword>
<evidence type="ECO:0000256" key="2">
    <source>
        <dbReference type="SAM" id="Phobius"/>
    </source>
</evidence>
<dbReference type="SUPFAM" id="SSF54106">
    <property type="entry name" value="LysM domain"/>
    <property type="match status" value="1"/>
</dbReference>
<dbReference type="Proteomes" id="UP000189761">
    <property type="component" value="Unassembled WGS sequence"/>
</dbReference>
<feature type="transmembrane region" description="Helical" evidence="2">
    <location>
        <begin position="60"/>
        <end position="83"/>
    </location>
</feature>
<dbReference type="SMART" id="SM00257">
    <property type="entry name" value="LysM"/>
    <property type="match status" value="1"/>
</dbReference>
<evidence type="ECO:0000259" key="3">
    <source>
        <dbReference type="PROSITE" id="PS51782"/>
    </source>
</evidence>
<dbReference type="InterPro" id="IPR018392">
    <property type="entry name" value="LysM"/>
</dbReference>
<comment type="caution">
    <text evidence="4">The sequence shown here is derived from an EMBL/GenBank/DDBJ whole genome shotgun (WGS) entry which is preliminary data.</text>
</comment>
<organism evidence="4 5">
    <name type="scientific">Heyndrickxia oleronia</name>
    <dbReference type="NCBI Taxonomy" id="38875"/>
    <lineage>
        <taxon>Bacteria</taxon>
        <taxon>Bacillati</taxon>
        <taxon>Bacillota</taxon>
        <taxon>Bacilli</taxon>
        <taxon>Bacillales</taxon>
        <taxon>Bacillaceae</taxon>
        <taxon>Heyndrickxia</taxon>
    </lineage>
</organism>
<keyword evidence="5" id="KW-1185">Reference proteome</keyword>
<dbReference type="PROSITE" id="PS51782">
    <property type="entry name" value="LYSM"/>
    <property type="match status" value="1"/>
</dbReference>
<keyword evidence="2" id="KW-0812">Transmembrane</keyword>
<dbReference type="EMBL" id="MTLA01000307">
    <property type="protein sequence ID" value="OOP66492.1"/>
    <property type="molecule type" value="Genomic_DNA"/>
</dbReference>
<sequence>MRTDPYKDPIEIHRKKIEKIKMDETNIEENEDVHRLPTRSELHGSRNKQRKKKKRKMTFPLLRVLLTFFILLPIISFSLYTFILKKSFFLDLGAKMAGEEVPYEIVSAGEKQAKQPNTYNNSGSNENKNSGEQETQDDSVAEKIDIETNSQTNNEDQKIIFHTVQPNETLYSIALKYYHSKSGIDLIKQWNDLSNDGIIVGQVLEIHLP</sequence>
<dbReference type="CDD" id="cd00118">
    <property type="entry name" value="LysM"/>
    <property type="match status" value="1"/>
</dbReference>
<reference evidence="4 5" key="1">
    <citation type="submission" date="2017-01" db="EMBL/GenBank/DDBJ databases">
        <title>Draft genome sequence of Bacillus oleronius.</title>
        <authorList>
            <person name="Allam M."/>
        </authorList>
    </citation>
    <scope>NUCLEOTIDE SEQUENCE [LARGE SCALE GENOMIC DNA]</scope>
    <source>
        <strain evidence="4 5">DSM 9356</strain>
    </source>
</reference>
<feature type="region of interest" description="Disordered" evidence="1">
    <location>
        <begin position="28"/>
        <end position="53"/>
    </location>
</feature>
<proteinExistence type="predicted"/>
<evidence type="ECO:0000313" key="4">
    <source>
        <dbReference type="EMBL" id="OOP66492.1"/>
    </source>
</evidence>
<accession>A0A8E2I538</accession>
<feature type="region of interest" description="Disordered" evidence="1">
    <location>
        <begin position="112"/>
        <end position="138"/>
    </location>
</feature>
<feature type="domain" description="LysM" evidence="3">
    <location>
        <begin position="160"/>
        <end position="206"/>
    </location>
</feature>
<gene>
    <name evidence="4" type="ORF">BWZ43_20730</name>
</gene>
<evidence type="ECO:0000313" key="5">
    <source>
        <dbReference type="Proteomes" id="UP000189761"/>
    </source>
</evidence>
<dbReference type="Gene3D" id="3.10.350.10">
    <property type="entry name" value="LysM domain"/>
    <property type="match status" value="1"/>
</dbReference>
<dbReference type="RefSeq" id="WP_058002331.1">
    <property type="nucleotide sequence ID" value="NZ_CP065424.1"/>
</dbReference>
<protein>
    <recommendedName>
        <fullName evidence="3">LysM domain-containing protein</fullName>
    </recommendedName>
</protein>
<feature type="compositionally biased region" description="Low complexity" evidence="1">
    <location>
        <begin position="120"/>
        <end position="132"/>
    </location>
</feature>
<feature type="compositionally biased region" description="Basic and acidic residues" evidence="1">
    <location>
        <begin position="32"/>
        <end position="44"/>
    </location>
</feature>